<dbReference type="EMBL" id="DVOD01000005">
    <property type="protein sequence ID" value="HIU91573.1"/>
    <property type="molecule type" value="Genomic_DNA"/>
</dbReference>
<accession>A0A9D1MXX8</accession>
<organism evidence="1 2">
    <name type="scientific">Candidatus Limenecus avicola</name>
    <dbReference type="NCBI Taxonomy" id="2840847"/>
    <lineage>
        <taxon>Bacteria</taxon>
        <taxon>Bacillati</taxon>
        <taxon>Bacillota</taxon>
        <taxon>Clostridia</taxon>
        <taxon>Eubacteriales</taxon>
        <taxon>Clostridiaceae</taxon>
        <taxon>Clostridiaceae incertae sedis</taxon>
        <taxon>Candidatus Limenecus</taxon>
    </lineage>
</organism>
<dbReference type="AlphaFoldDB" id="A0A9D1MXX8"/>
<protein>
    <recommendedName>
        <fullName evidence="3">DarT domain-containing protein</fullName>
    </recommendedName>
</protein>
<gene>
    <name evidence="1" type="ORF">IAD26_00415</name>
</gene>
<sequence length="227" mass="25809">MNISQSLNAAQRILPSLKGGRRSIPRFLYHVTSKTNYESMLKDGFIKTCHDAAPETNLSGVFMFDLKNFTKRWCNTGFKFDKTNPFSLAKGLLLKSSLENSDIVVLKIPTKNMPLDKLKCRTQDITSNPSISHILDGDFAIRQKHYTGKKQPIEYIFQEPIPMSSVQKIGEANTGVSLENMINIMEPDTYKNFDIKNILTNLFKGQPEEKCINLANSSNIKFKDMNY</sequence>
<reference evidence="1" key="2">
    <citation type="journal article" date="2021" name="PeerJ">
        <title>Extensive microbial diversity within the chicken gut microbiome revealed by metagenomics and culture.</title>
        <authorList>
            <person name="Gilroy R."/>
            <person name="Ravi A."/>
            <person name="Getino M."/>
            <person name="Pursley I."/>
            <person name="Horton D.L."/>
            <person name="Alikhan N.F."/>
            <person name="Baker D."/>
            <person name="Gharbi K."/>
            <person name="Hall N."/>
            <person name="Watson M."/>
            <person name="Adriaenssens E.M."/>
            <person name="Foster-Nyarko E."/>
            <person name="Jarju S."/>
            <person name="Secka A."/>
            <person name="Antonio M."/>
            <person name="Oren A."/>
            <person name="Chaudhuri R.R."/>
            <person name="La Ragione R."/>
            <person name="Hildebrand F."/>
            <person name="Pallen M.J."/>
        </authorList>
    </citation>
    <scope>NUCLEOTIDE SEQUENCE</scope>
    <source>
        <strain evidence="1">CHK154-7741</strain>
    </source>
</reference>
<reference evidence="1" key="1">
    <citation type="submission" date="2020-10" db="EMBL/GenBank/DDBJ databases">
        <authorList>
            <person name="Gilroy R."/>
        </authorList>
    </citation>
    <scope>NUCLEOTIDE SEQUENCE</scope>
    <source>
        <strain evidence="1">CHK154-7741</strain>
    </source>
</reference>
<evidence type="ECO:0000313" key="1">
    <source>
        <dbReference type="EMBL" id="HIU91573.1"/>
    </source>
</evidence>
<dbReference type="Proteomes" id="UP000886748">
    <property type="component" value="Unassembled WGS sequence"/>
</dbReference>
<name>A0A9D1MXX8_9CLOT</name>
<comment type="caution">
    <text evidence="1">The sequence shown here is derived from an EMBL/GenBank/DDBJ whole genome shotgun (WGS) entry which is preliminary data.</text>
</comment>
<evidence type="ECO:0000313" key="2">
    <source>
        <dbReference type="Proteomes" id="UP000886748"/>
    </source>
</evidence>
<proteinExistence type="predicted"/>
<evidence type="ECO:0008006" key="3">
    <source>
        <dbReference type="Google" id="ProtNLM"/>
    </source>
</evidence>